<dbReference type="EMBL" id="KB446546">
    <property type="protein sequence ID" value="EME38961.1"/>
    <property type="molecule type" value="Genomic_DNA"/>
</dbReference>
<name>M2YJ66_DOTSN</name>
<accession>M2YJ66</accession>
<dbReference type="OrthoDB" id="10251048at2759"/>
<feature type="region of interest" description="Disordered" evidence="1">
    <location>
        <begin position="763"/>
        <end position="818"/>
    </location>
</feature>
<feature type="compositionally biased region" description="Polar residues" evidence="1">
    <location>
        <begin position="454"/>
        <end position="469"/>
    </location>
</feature>
<protein>
    <submittedName>
        <fullName evidence="2">Uncharacterized protein</fullName>
    </submittedName>
</protein>
<feature type="region of interest" description="Disordered" evidence="1">
    <location>
        <begin position="668"/>
        <end position="702"/>
    </location>
</feature>
<feature type="compositionally biased region" description="Basic and acidic residues" evidence="1">
    <location>
        <begin position="40"/>
        <end position="53"/>
    </location>
</feature>
<keyword evidence="3" id="KW-1185">Reference proteome</keyword>
<feature type="region of interest" description="Disordered" evidence="1">
    <location>
        <begin position="440"/>
        <end position="484"/>
    </location>
</feature>
<reference evidence="2 3" key="2">
    <citation type="journal article" date="2012" name="PLoS Pathog.">
        <title>Diverse lifestyles and strategies of plant pathogenesis encoded in the genomes of eighteen Dothideomycetes fungi.</title>
        <authorList>
            <person name="Ohm R.A."/>
            <person name="Feau N."/>
            <person name="Henrissat B."/>
            <person name="Schoch C.L."/>
            <person name="Horwitz B.A."/>
            <person name="Barry K.W."/>
            <person name="Condon B.J."/>
            <person name="Copeland A.C."/>
            <person name="Dhillon B."/>
            <person name="Glaser F."/>
            <person name="Hesse C.N."/>
            <person name="Kosti I."/>
            <person name="LaButti K."/>
            <person name="Lindquist E.A."/>
            <person name="Lucas S."/>
            <person name="Salamov A.A."/>
            <person name="Bradshaw R.E."/>
            <person name="Ciuffetti L."/>
            <person name="Hamelin R.C."/>
            <person name="Kema G.H.J."/>
            <person name="Lawrence C."/>
            <person name="Scott J.A."/>
            <person name="Spatafora J.W."/>
            <person name="Turgeon B.G."/>
            <person name="de Wit P.J.G.M."/>
            <person name="Zhong S."/>
            <person name="Goodwin S.B."/>
            <person name="Grigoriev I.V."/>
        </authorList>
    </citation>
    <scope>NUCLEOTIDE SEQUENCE [LARGE SCALE GENOMIC DNA]</scope>
    <source>
        <strain evidence="3">NZE10 / CBS 128990</strain>
    </source>
</reference>
<feature type="region of interest" description="Disordered" evidence="1">
    <location>
        <begin position="32"/>
        <end position="56"/>
    </location>
</feature>
<dbReference type="AlphaFoldDB" id="M2YJ66"/>
<dbReference type="OMA" id="WDIAGQH"/>
<proteinExistence type="predicted"/>
<feature type="compositionally biased region" description="Polar residues" evidence="1">
    <location>
        <begin position="594"/>
        <end position="606"/>
    </location>
</feature>
<dbReference type="eggNOG" id="ENOG502T5VC">
    <property type="taxonomic scope" value="Eukaryota"/>
</dbReference>
<dbReference type="HOGENOM" id="CLU_392854_0_0_1"/>
<evidence type="ECO:0000313" key="2">
    <source>
        <dbReference type="EMBL" id="EME38961.1"/>
    </source>
</evidence>
<feature type="region of interest" description="Disordered" evidence="1">
    <location>
        <begin position="496"/>
        <end position="607"/>
    </location>
</feature>
<reference evidence="3" key="1">
    <citation type="journal article" date="2012" name="PLoS Genet.">
        <title>The genomes of the fungal plant pathogens Cladosporium fulvum and Dothistroma septosporum reveal adaptation to different hosts and lifestyles but also signatures of common ancestry.</title>
        <authorList>
            <person name="de Wit P.J.G.M."/>
            <person name="van der Burgt A."/>
            <person name="Oekmen B."/>
            <person name="Stergiopoulos I."/>
            <person name="Abd-Elsalam K.A."/>
            <person name="Aerts A.L."/>
            <person name="Bahkali A.H."/>
            <person name="Beenen H.G."/>
            <person name="Chettri P."/>
            <person name="Cox M.P."/>
            <person name="Datema E."/>
            <person name="de Vries R.P."/>
            <person name="Dhillon B."/>
            <person name="Ganley A.R."/>
            <person name="Griffiths S.A."/>
            <person name="Guo Y."/>
            <person name="Hamelin R.C."/>
            <person name="Henrissat B."/>
            <person name="Kabir M.S."/>
            <person name="Jashni M.K."/>
            <person name="Kema G."/>
            <person name="Klaubauf S."/>
            <person name="Lapidus A."/>
            <person name="Levasseur A."/>
            <person name="Lindquist E."/>
            <person name="Mehrabi R."/>
            <person name="Ohm R.A."/>
            <person name="Owen T.J."/>
            <person name="Salamov A."/>
            <person name="Schwelm A."/>
            <person name="Schijlen E."/>
            <person name="Sun H."/>
            <person name="van den Burg H.A."/>
            <person name="van Ham R.C.H.J."/>
            <person name="Zhang S."/>
            <person name="Goodwin S.B."/>
            <person name="Grigoriev I.V."/>
            <person name="Collemare J."/>
            <person name="Bradshaw R.E."/>
        </authorList>
    </citation>
    <scope>NUCLEOTIDE SEQUENCE [LARGE SCALE GENOMIC DNA]</scope>
    <source>
        <strain evidence="3">NZE10 / CBS 128990</strain>
    </source>
</reference>
<gene>
    <name evidence="2" type="ORF">DOTSEDRAFT_75611</name>
</gene>
<evidence type="ECO:0000256" key="1">
    <source>
        <dbReference type="SAM" id="MobiDB-lite"/>
    </source>
</evidence>
<feature type="compositionally biased region" description="Polar residues" evidence="1">
    <location>
        <begin position="669"/>
        <end position="678"/>
    </location>
</feature>
<sequence length="829" mass="92357">MSTSAYSDHSDIALSTAEVKLRSQNERISQAEAALTAPAHADRQRPVSRDKGSKPAYKKMSIGWDIAGQHPDAEDRVLATATERRVNTFYPSMSRGSSLSHSVSSISNMTGAYDMERHDSMIDSGFQYPRRGKPMADQLRPYEDKPEVKQKTVEATFDKDEIHKVFGIDLPPLEFLHMNPGYNDAQLQFVMHPNGDVGAHMWSMIRYQWENIGNFSNIRKRVEGQLASDRLKGETAWQTLQKNTLAYFRAISKQREQTTMGYPFGQQEIQQIIGQPPEQPADLKLEQAESPKSRFFTTTGNQVDLQAEAQRLQEENVIRQQAIANIHGAVRILPQRNLPVAIPAGTRSSHANQYSYSPRSPPELRSDDPFTAPIPLPVYGTPVNSGLSASVGSFQPSGRTQAWGSQRSQYIPPHLRPSARTGHLAGLGAVSAASSTSFVPATHPSMLQPYVPDTRNTPNQRQRTHSSMDSPPRPKPVTPLHSREAMRDQLRKLGETAKERTTSQNGRTVLYDPFSSVEESKDNEEEPFPDFNQRMAVITATKRPTEREPKIAYSSRVDGWQDSQPVLPTPKRRLPTPQRRFSSLGDSVPDTDYEQSSSESRTTSGAYSVLRPSHISEGVESAGVLAQAAARMKHLSSEEKLKEWWFSSSKFARQDEFYRSIKKLALNSEPDSPSSFRTPSRLAPIGGRSDRVSPRSRTTASTIYSSDGKVPWDEGLTRALIPIYENLAAYVEGPVEKRRDYFSHWCKPPEWAIDRSPSGNNSFFDSTWGQPPARLSRDPRYRSMPGKREPRYSGGGFTTGGVPITSPPAISGDLPGLNDGRFSFGGSAY</sequence>
<dbReference type="Proteomes" id="UP000016933">
    <property type="component" value="Unassembled WGS sequence"/>
</dbReference>
<evidence type="ECO:0000313" key="3">
    <source>
        <dbReference type="Proteomes" id="UP000016933"/>
    </source>
</evidence>
<feature type="compositionally biased region" description="Basic and acidic residues" evidence="1">
    <location>
        <begin position="775"/>
        <end position="791"/>
    </location>
</feature>
<organism evidence="2 3">
    <name type="scientific">Dothistroma septosporum (strain NZE10 / CBS 128990)</name>
    <name type="common">Red band needle blight fungus</name>
    <name type="synonym">Mycosphaerella pini</name>
    <dbReference type="NCBI Taxonomy" id="675120"/>
    <lineage>
        <taxon>Eukaryota</taxon>
        <taxon>Fungi</taxon>
        <taxon>Dikarya</taxon>
        <taxon>Ascomycota</taxon>
        <taxon>Pezizomycotina</taxon>
        <taxon>Dothideomycetes</taxon>
        <taxon>Dothideomycetidae</taxon>
        <taxon>Mycosphaerellales</taxon>
        <taxon>Mycosphaerellaceae</taxon>
        <taxon>Dothistroma</taxon>
    </lineage>
</organism>